<name>A0A5B8L316_9HYPH</name>
<keyword evidence="2" id="KW-0238">DNA-binding</keyword>
<dbReference type="Pfam" id="PF02311">
    <property type="entry name" value="AraC_binding"/>
    <property type="match status" value="1"/>
</dbReference>
<dbReference type="PANTHER" id="PTHR46796">
    <property type="entry name" value="HTH-TYPE TRANSCRIPTIONAL ACTIVATOR RHAS-RELATED"/>
    <property type="match status" value="1"/>
</dbReference>
<dbReference type="InterPro" id="IPR018062">
    <property type="entry name" value="HTH_AraC-typ_CS"/>
</dbReference>
<keyword evidence="3" id="KW-0010">Activator</keyword>
<dbReference type="GO" id="GO:0003700">
    <property type="term" value="F:DNA-binding transcription factor activity"/>
    <property type="evidence" value="ECO:0007669"/>
    <property type="project" value="InterPro"/>
</dbReference>
<dbReference type="OrthoDB" id="9809338at2"/>
<dbReference type="SMART" id="SM00342">
    <property type="entry name" value="HTH_ARAC"/>
    <property type="match status" value="1"/>
</dbReference>
<dbReference type="InterPro" id="IPR003313">
    <property type="entry name" value="AraC-bd"/>
</dbReference>
<evidence type="ECO:0000313" key="6">
    <source>
        <dbReference type="EMBL" id="QDZ01938.1"/>
    </source>
</evidence>
<dbReference type="Pfam" id="PF12833">
    <property type="entry name" value="HTH_18"/>
    <property type="match status" value="1"/>
</dbReference>
<dbReference type="PROSITE" id="PS01124">
    <property type="entry name" value="HTH_ARAC_FAMILY_2"/>
    <property type="match status" value="1"/>
</dbReference>
<dbReference type="PANTHER" id="PTHR46796:SF2">
    <property type="entry name" value="TRANSCRIPTIONAL REGULATORY PROTEIN"/>
    <property type="match status" value="1"/>
</dbReference>
<keyword evidence="1" id="KW-0805">Transcription regulation</keyword>
<dbReference type="InterPro" id="IPR037923">
    <property type="entry name" value="HTH-like"/>
</dbReference>
<dbReference type="SUPFAM" id="SSF46689">
    <property type="entry name" value="Homeodomain-like"/>
    <property type="match status" value="1"/>
</dbReference>
<evidence type="ECO:0000256" key="1">
    <source>
        <dbReference type="ARBA" id="ARBA00023015"/>
    </source>
</evidence>
<keyword evidence="7" id="KW-1185">Reference proteome</keyword>
<dbReference type="InterPro" id="IPR050204">
    <property type="entry name" value="AraC_XylS_family_regulators"/>
</dbReference>
<dbReference type="PROSITE" id="PS00041">
    <property type="entry name" value="HTH_ARAC_FAMILY_1"/>
    <property type="match status" value="1"/>
</dbReference>
<accession>A0A5B8L316</accession>
<evidence type="ECO:0000256" key="2">
    <source>
        <dbReference type="ARBA" id="ARBA00023125"/>
    </source>
</evidence>
<protein>
    <submittedName>
        <fullName evidence="6">AraC family transcriptional regulator</fullName>
    </submittedName>
</protein>
<dbReference type="EMBL" id="CP042301">
    <property type="protein sequence ID" value="QDZ01938.1"/>
    <property type="molecule type" value="Genomic_DNA"/>
</dbReference>
<dbReference type="KEGG" id="niy:FQ775_17000"/>
<evidence type="ECO:0000259" key="5">
    <source>
        <dbReference type="PROSITE" id="PS01124"/>
    </source>
</evidence>
<gene>
    <name evidence="6" type="ORF">FQ775_17000</name>
</gene>
<dbReference type="AlphaFoldDB" id="A0A5B8L316"/>
<dbReference type="Proteomes" id="UP000321389">
    <property type="component" value="Chromosome"/>
</dbReference>
<dbReference type="Gene3D" id="1.10.10.60">
    <property type="entry name" value="Homeodomain-like"/>
    <property type="match status" value="1"/>
</dbReference>
<evidence type="ECO:0000256" key="3">
    <source>
        <dbReference type="ARBA" id="ARBA00023159"/>
    </source>
</evidence>
<evidence type="ECO:0000256" key="4">
    <source>
        <dbReference type="ARBA" id="ARBA00023163"/>
    </source>
</evidence>
<feature type="domain" description="HTH araC/xylS-type" evidence="5">
    <location>
        <begin position="183"/>
        <end position="280"/>
    </location>
</feature>
<reference evidence="6" key="1">
    <citation type="submission" date="2020-04" db="EMBL/GenBank/DDBJ databases">
        <title>Nitratireductor sp. nov. isolated from mangrove soil.</title>
        <authorList>
            <person name="Ye Y."/>
        </authorList>
    </citation>
    <scope>NUCLEOTIDE SEQUENCE</scope>
    <source>
        <strain evidence="6">SY7</strain>
    </source>
</reference>
<dbReference type="SUPFAM" id="SSF51215">
    <property type="entry name" value="Regulatory protein AraC"/>
    <property type="match status" value="1"/>
</dbReference>
<keyword evidence="4" id="KW-0804">Transcription</keyword>
<sequence length="289" mass="31558">MNRDPAGEALAGLERSCERPGRDRIVAGTSAPGIERIEAHFAGKAFAPHRHDTYAIGVTLSGVQTFRYRGEQRYSRPGQVLVLHPDELHDGGAATAAGLRYRMLYLEPSLLRACLDGSALPFVPSPVLGDAPLRDALLDLLDGLDTQPEHLRVDDCLARIAHGLGRHAEQRPASGAVAVRQAALARDYLETHATRCVGSAELERVSGLDRYQLSRHFRTLYATSPHRFHVMRRLQRARALMMAGEPLAAAAAASGFADQAHFTRHFKKAYGMAPGRWRSLATPPAQHVA</sequence>
<proteinExistence type="predicted"/>
<dbReference type="GO" id="GO:0043565">
    <property type="term" value="F:sequence-specific DNA binding"/>
    <property type="evidence" value="ECO:0007669"/>
    <property type="project" value="InterPro"/>
</dbReference>
<dbReference type="InterPro" id="IPR018060">
    <property type="entry name" value="HTH_AraC"/>
</dbReference>
<dbReference type="RefSeq" id="WP_146300579.1">
    <property type="nucleotide sequence ID" value="NZ_CP042301.2"/>
</dbReference>
<dbReference type="InterPro" id="IPR009057">
    <property type="entry name" value="Homeodomain-like_sf"/>
</dbReference>
<evidence type="ECO:0000313" key="7">
    <source>
        <dbReference type="Proteomes" id="UP000321389"/>
    </source>
</evidence>
<organism evidence="6 7">
    <name type="scientific">Nitratireductor mangrovi</name>
    <dbReference type="NCBI Taxonomy" id="2599600"/>
    <lineage>
        <taxon>Bacteria</taxon>
        <taxon>Pseudomonadati</taxon>
        <taxon>Pseudomonadota</taxon>
        <taxon>Alphaproteobacteria</taxon>
        <taxon>Hyphomicrobiales</taxon>
        <taxon>Phyllobacteriaceae</taxon>
        <taxon>Nitratireductor</taxon>
    </lineage>
</organism>